<evidence type="ECO:0000313" key="3">
    <source>
        <dbReference type="Proteomes" id="UP000295788"/>
    </source>
</evidence>
<gene>
    <name evidence="2" type="ORF">EDD72_11730</name>
</gene>
<dbReference type="InterPro" id="IPR043711">
    <property type="entry name" value="DUF5651"/>
</dbReference>
<protein>
    <recommendedName>
        <fullName evidence="1">DUF5651 domain-containing protein</fullName>
    </recommendedName>
</protein>
<dbReference type="EMBL" id="SMAB01000017">
    <property type="protein sequence ID" value="TCS80363.1"/>
    <property type="molecule type" value="Genomic_DNA"/>
</dbReference>
<dbReference type="RefSeq" id="WP_132769803.1">
    <property type="nucleotide sequence ID" value="NZ_SMAB01000017.1"/>
</dbReference>
<name>A0A4R3KBN1_9BACI</name>
<dbReference type="AlphaFoldDB" id="A0A4R3KBN1"/>
<proteinExistence type="predicted"/>
<feature type="domain" description="DUF5651" evidence="1">
    <location>
        <begin position="102"/>
        <end position="149"/>
    </location>
</feature>
<evidence type="ECO:0000313" key="2">
    <source>
        <dbReference type="EMBL" id="TCS80363.1"/>
    </source>
</evidence>
<evidence type="ECO:0000259" key="1">
    <source>
        <dbReference type="Pfam" id="PF18892"/>
    </source>
</evidence>
<comment type="caution">
    <text evidence="2">The sequence shown here is derived from an EMBL/GenBank/DDBJ whole genome shotgun (WGS) entry which is preliminary data.</text>
</comment>
<dbReference type="Proteomes" id="UP000295788">
    <property type="component" value="Unassembled WGS sequence"/>
</dbReference>
<sequence>MYLTKADRENIIMLVGLEGALIELEKEWAAHNRPKEWLKPLRMAKTWLGKTSDAIAEVISEEDKKRTYKMLNKYQVVLMPNEEARKEIQRPEMISLHTDVLGDLAEAVLESQCNGCKKEDFKSCKYRNALMDASIPAFDAETKGCQYKYEG</sequence>
<keyword evidence="3" id="KW-1185">Reference proteome</keyword>
<accession>A0A4R3KBN1</accession>
<dbReference type="OrthoDB" id="2988369at2"/>
<reference evidence="2 3" key="1">
    <citation type="submission" date="2019-03" db="EMBL/GenBank/DDBJ databases">
        <title>Genomic Encyclopedia of Type Strains, Phase IV (KMG-IV): sequencing the most valuable type-strain genomes for metagenomic binning, comparative biology and taxonomic classification.</title>
        <authorList>
            <person name="Goeker M."/>
        </authorList>
    </citation>
    <scope>NUCLEOTIDE SEQUENCE [LARGE SCALE GENOMIC DNA]</scope>
    <source>
        <strain evidence="2 3">DSM 23802</strain>
    </source>
</reference>
<dbReference type="Pfam" id="PF18892">
    <property type="entry name" value="DUF5651"/>
    <property type="match status" value="1"/>
</dbReference>
<organism evidence="2 3">
    <name type="scientific">Tepidibacillus fermentans</name>
    <dbReference type="NCBI Taxonomy" id="1281767"/>
    <lineage>
        <taxon>Bacteria</taxon>
        <taxon>Bacillati</taxon>
        <taxon>Bacillota</taxon>
        <taxon>Bacilli</taxon>
        <taxon>Bacillales</taxon>
        <taxon>Bacillaceae</taxon>
        <taxon>Tepidibacillus</taxon>
    </lineage>
</organism>